<dbReference type="PANTHER" id="PTHR12911:SF8">
    <property type="entry name" value="KLAROID PROTEIN-RELATED"/>
    <property type="match status" value="1"/>
</dbReference>
<keyword evidence="7" id="KW-1185">Reference proteome</keyword>
<dbReference type="PANTHER" id="PTHR12911">
    <property type="entry name" value="SAD1/UNC-84-LIKE PROTEIN-RELATED"/>
    <property type="match status" value="1"/>
</dbReference>
<keyword evidence="2" id="KW-0812">Transmembrane</keyword>
<keyword evidence="3" id="KW-1133">Transmembrane helix</keyword>
<evidence type="ECO:0000256" key="3">
    <source>
        <dbReference type="ARBA" id="ARBA00022989"/>
    </source>
</evidence>
<dbReference type="STRING" id="105785.A0A2J7R4H4"/>
<accession>A0A2J7R4H4</accession>
<evidence type="ECO:0000256" key="1">
    <source>
        <dbReference type="ARBA" id="ARBA00004370"/>
    </source>
</evidence>
<dbReference type="PROSITE" id="PS51469">
    <property type="entry name" value="SUN"/>
    <property type="match status" value="1"/>
</dbReference>
<organism evidence="6 7">
    <name type="scientific">Cryptotermes secundus</name>
    <dbReference type="NCBI Taxonomy" id="105785"/>
    <lineage>
        <taxon>Eukaryota</taxon>
        <taxon>Metazoa</taxon>
        <taxon>Ecdysozoa</taxon>
        <taxon>Arthropoda</taxon>
        <taxon>Hexapoda</taxon>
        <taxon>Insecta</taxon>
        <taxon>Pterygota</taxon>
        <taxon>Neoptera</taxon>
        <taxon>Polyneoptera</taxon>
        <taxon>Dictyoptera</taxon>
        <taxon>Blattodea</taxon>
        <taxon>Blattoidea</taxon>
        <taxon>Termitoidae</taxon>
        <taxon>Kalotermitidae</taxon>
        <taxon>Cryptotermitinae</taxon>
        <taxon>Cryptotermes</taxon>
    </lineage>
</organism>
<dbReference type="Pfam" id="PF07738">
    <property type="entry name" value="Sad1_UNC"/>
    <property type="match status" value="1"/>
</dbReference>
<dbReference type="InterPro" id="IPR012919">
    <property type="entry name" value="SUN_dom"/>
</dbReference>
<protein>
    <recommendedName>
        <fullName evidence="5">SUN domain-containing protein</fullName>
    </recommendedName>
</protein>
<gene>
    <name evidence="6" type="ORF">B7P43_G16157</name>
</gene>
<sequence length="243" mass="27083">MEVHVLKQEVHFLKTELSNELLNLRDQFQGDFSNVLRGVDIGDYNSREVLRIFEETSKKTVKDQIEFYDATKTGHLDFALGSLGGSIVSTRGTTDYKSHSGTSAHSVQHIIQSCVMPGECWAFKGSGAVVIRLIGKVNITAVSIEHVSRDLLPKGAIKNAPKDFSVWGLDSLNDKGHCFGNFSYDINGNPLQYFRIQEASANSFQLIELKIHNNHGNPTYTCLYRFRVHGIIGHPTLTQTVSN</sequence>
<proteinExistence type="predicted"/>
<evidence type="ECO:0000259" key="5">
    <source>
        <dbReference type="PROSITE" id="PS51469"/>
    </source>
</evidence>
<dbReference type="GO" id="GO:0034993">
    <property type="term" value="C:meiotic nuclear membrane microtubule tethering complex"/>
    <property type="evidence" value="ECO:0007669"/>
    <property type="project" value="TreeGrafter"/>
</dbReference>
<feature type="domain" description="SUN" evidence="5">
    <location>
        <begin position="69"/>
        <end position="233"/>
    </location>
</feature>
<evidence type="ECO:0000313" key="7">
    <source>
        <dbReference type="Proteomes" id="UP000235965"/>
    </source>
</evidence>
<dbReference type="Gene3D" id="2.60.120.260">
    <property type="entry name" value="Galactose-binding domain-like"/>
    <property type="match status" value="1"/>
</dbReference>
<evidence type="ECO:0000256" key="4">
    <source>
        <dbReference type="ARBA" id="ARBA00023136"/>
    </source>
</evidence>
<evidence type="ECO:0000313" key="6">
    <source>
        <dbReference type="EMBL" id="PNF35716.1"/>
    </source>
</evidence>
<evidence type="ECO:0000256" key="2">
    <source>
        <dbReference type="ARBA" id="ARBA00022692"/>
    </source>
</evidence>
<keyword evidence="4" id="KW-0472">Membrane</keyword>
<reference evidence="6 7" key="1">
    <citation type="submission" date="2017-12" db="EMBL/GenBank/DDBJ databases">
        <title>Hemimetabolous genomes reveal molecular basis of termite eusociality.</title>
        <authorList>
            <person name="Harrison M.C."/>
            <person name="Jongepier E."/>
            <person name="Robertson H.M."/>
            <person name="Arning N."/>
            <person name="Bitard-Feildel T."/>
            <person name="Chao H."/>
            <person name="Childers C.P."/>
            <person name="Dinh H."/>
            <person name="Doddapaneni H."/>
            <person name="Dugan S."/>
            <person name="Gowin J."/>
            <person name="Greiner C."/>
            <person name="Han Y."/>
            <person name="Hu H."/>
            <person name="Hughes D.S.T."/>
            <person name="Huylmans A.-K."/>
            <person name="Kemena C."/>
            <person name="Kremer L.P.M."/>
            <person name="Lee S.L."/>
            <person name="Lopez-Ezquerra A."/>
            <person name="Mallet L."/>
            <person name="Monroy-Kuhn J.M."/>
            <person name="Moser A."/>
            <person name="Murali S.C."/>
            <person name="Muzny D.M."/>
            <person name="Otani S."/>
            <person name="Piulachs M.-D."/>
            <person name="Poelchau M."/>
            <person name="Qu J."/>
            <person name="Schaub F."/>
            <person name="Wada-Katsumata A."/>
            <person name="Worley K.C."/>
            <person name="Xie Q."/>
            <person name="Ylla G."/>
            <person name="Poulsen M."/>
            <person name="Gibbs R.A."/>
            <person name="Schal C."/>
            <person name="Richards S."/>
            <person name="Belles X."/>
            <person name="Korb J."/>
            <person name="Bornberg-Bauer E."/>
        </authorList>
    </citation>
    <scope>NUCLEOTIDE SEQUENCE [LARGE SCALE GENOMIC DNA]</scope>
    <source>
        <tissue evidence="6">Whole body</tissue>
    </source>
</reference>
<dbReference type="OrthoDB" id="342281at2759"/>
<dbReference type="EMBL" id="NEVH01007419">
    <property type="protein sequence ID" value="PNF35716.1"/>
    <property type="molecule type" value="Genomic_DNA"/>
</dbReference>
<name>A0A2J7R4H4_9NEOP</name>
<dbReference type="GO" id="GO:0043495">
    <property type="term" value="F:protein-membrane adaptor activity"/>
    <property type="evidence" value="ECO:0007669"/>
    <property type="project" value="TreeGrafter"/>
</dbReference>
<dbReference type="Proteomes" id="UP000235965">
    <property type="component" value="Unassembled WGS sequence"/>
</dbReference>
<dbReference type="InParanoid" id="A0A2J7R4H4"/>
<dbReference type="InterPro" id="IPR045119">
    <property type="entry name" value="SUN1-5"/>
</dbReference>
<dbReference type="AlphaFoldDB" id="A0A2J7R4H4"/>
<comment type="subcellular location">
    <subcellularLocation>
        <location evidence="1">Membrane</location>
    </subcellularLocation>
</comment>
<comment type="caution">
    <text evidence="6">The sequence shown here is derived from an EMBL/GenBank/DDBJ whole genome shotgun (WGS) entry which is preliminary data.</text>
</comment>